<evidence type="ECO:0000313" key="2">
    <source>
        <dbReference type="EMBL" id="SBP09478.1"/>
    </source>
</evidence>
<keyword evidence="1" id="KW-0732">Signal</keyword>
<organism evidence="2">
    <name type="scientific">Iconisemion striatum</name>
    <dbReference type="NCBI Taxonomy" id="60296"/>
    <lineage>
        <taxon>Eukaryota</taxon>
        <taxon>Metazoa</taxon>
        <taxon>Chordata</taxon>
        <taxon>Craniata</taxon>
        <taxon>Vertebrata</taxon>
        <taxon>Euteleostomi</taxon>
        <taxon>Actinopterygii</taxon>
        <taxon>Neopterygii</taxon>
        <taxon>Teleostei</taxon>
        <taxon>Neoteleostei</taxon>
        <taxon>Acanthomorphata</taxon>
        <taxon>Ovalentaria</taxon>
        <taxon>Atherinomorphae</taxon>
        <taxon>Cyprinodontiformes</taxon>
        <taxon>Nothobranchiidae</taxon>
        <taxon>Iconisemion</taxon>
    </lineage>
</organism>
<feature type="signal peptide" evidence="1">
    <location>
        <begin position="1"/>
        <end position="15"/>
    </location>
</feature>
<protein>
    <submittedName>
        <fullName evidence="2">Uncharacterized protein</fullName>
    </submittedName>
</protein>
<name>A0A1A7WUS2_9TELE</name>
<accession>A0A1A7WUS2</accession>
<feature type="non-terminal residue" evidence="2">
    <location>
        <position position="1"/>
    </location>
</feature>
<proteinExistence type="predicted"/>
<gene>
    <name evidence="2" type="primary">Nfu_g_1_003254</name>
</gene>
<sequence length="51" mass="5354">VCVCVCVCLIQGSLAKEDSCLACFSGFSAPTHLIQWLNHLFSSSSSSAEAC</sequence>
<reference evidence="2" key="1">
    <citation type="submission" date="2016-05" db="EMBL/GenBank/DDBJ databases">
        <authorList>
            <person name="Lavstsen T."/>
            <person name="Jespersen J.S."/>
        </authorList>
    </citation>
    <scope>NUCLEOTIDE SEQUENCE</scope>
    <source>
        <tissue evidence="2">Brain</tissue>
    </source>
</reference>
<dbReference type="EMBL" id="HADW01008078">
    <property type="protein sequence ID" value="SBP09478.1"/>
    <property type="molecule type" value="Transcribed_RNA"/>
</dbReference>
<evidence type="ECO:0000256" key="1">
    <source>
        <dbReference type="SAM" id="SignalP"/>
    </source>
</evidence>
<reference evidence="2" key="2">
    <citation type="submission" date="2016-06" db="EMBL/GenBank/DDBJ databases">
        <title>The genome of a short-lived fish provides insights into sex chromosome evolution and the genetic control of aging.</title>
        <authorList>
            <person name="Reichwald K."/>
            <person name="Felder M."/>
            <person name="Petzold A."/>
            <person name="Koch P."/>
            <person name="Groth M."/>
            <person name="Platzer M."/>
        </authorList>
    </citation>
    <scope>NUCLEOTIDE SEQUENCE</scope>
    <source>
        <tissue evidence="2">Brain</tissue>
    </source>
</reference>
<feature type="chain" id="PRO_5013244002" evidence="1">
    <location>
        <begin position="16"/>
        <end position="51"/>
    </location>
</feature>
<dbReference type="AlphaFoldDB" id="A0A1A7WUS2"/>
<feature type="non-terminal residue" evidence="2">
    <location>
        <position position="51"/>
    </location>
</feature>